<feature type="compositionally biased region" description="Polar residues" evidence="1">
    <location>
        <begin position="1021"/>
        <end position="1038"/>
    </location>
</feature>
<evidence type="ECO:0000259" key="4">
    <source>
        <dbReference type="Pfam" id="PF15445"/>
    </source>
</evidence>
<feature type="region of interest" description="Disordered" evidence="1">
    <location>
        <begin position="1558"/>
        <end position="1643"/>
    </location>
</feature>
<dbReference type="FunFam" id="1.20.58.830:FF:000008">
    <property type="entry name" value="Erythrocyte membrane protein 1, PfEMP1"/>
    <property type="match status" value="1"/>
</dbReference>
<dbReference type="EMBL" id="NYMT01000006">
    <property type="protein sequence ID" value="PKC47513.1"/>
    <property type="molecule type" value="Genomic_DNA"/>
</dbReference>
<name>A0A2I0BX63_PLAFO</name>
<evidence type="ECO:0000313" key="11">
    <source>
        <dbReference type="Proteomes" id="UP000754359"/>
    </source>
</evidence>
<feature type="region of interest" description="Disordered" evidence="1">
    <location>
        <begin position="1887"/>
        <end position="1918"/>
    </location>
</feature>
<evidence type="ECO:0000259" key="7">
    <source>
        <dbReference type="Pfam" id="PF22672"/>
    </source>
</evidence>
<dbReference type="Proteomes" id="UP000754359">
    <property type="component" value="Unassembled WGS sequence"/>
</dbReference>
<dbReference type="FunFam" id="1.20.58.830:FF:000003">
    <property type="entry name" value="Erythrocyte membrane protein 1, PfEMP1"/>
    <property type="match status" value="1"/>
</dbReference>
<evidence type="ECO:0000313" key="8">
    <source>
        <dbReference type="EMBL" id="KAF4330256.1"/>
    </source>
</evidence>
<dbReference type="Gene3D" id="1.10.1900.40">
    <property type="entry name" value="Acidic terminal segments, variant surface antigen of PfEMP1"/>
    <property type="match status" value="2"/>
</dbReference>
<dbReference type="Pfam" id="PF22672">
    <property type="entry name" value="DBL_C"/>
    <property type="match status" value="2"/>
</dbReference>
<feature type="domain" description="Plasmodium falciparum erythrocyte membrane protein 1 acidic terminal segment" evidence="4">
    <location>
        <begin position="1650"/>
        <end position="2120"/>
    </location>
</feature>
<dbReference type="InterPro" id="IPR044932">
    <property type="entry name" value="PfEMP1_ATS_sf"/>
</dbReference>
<dbReference type="Gene3D" id="1.20.1310.20">
    <property type="entry name" value="Duffy-antigen binding domain"/>
    <property type="match status" value="2"/>
</dbReference>
<dbReference type="Pfam" id="PF03011">
    <property type="entry name" value="PFEMP"/>
    <property type="match status" value="2"/>
</dbReference>
<feature type="compositionally biased region" description="Polar residues" evidence="1">
    <location>
        <begin position="2015"/>
        <end position="2029"/>
    </location>
</feature>
<dbReference type="FunFam" id="1.10.1900.40:FF:000001">
    <property type="entry name" value="Erythrocyte membrane protein 1"/>
    <property type="match status" value="1"/>
</dbReference>
<reference evidence="9 10" key="1">
    <citation type="submission" date="2017-11" db="EMBL/GenBank/DDBJ databases">
        <title>Plasmodium falciparum NF54 genome assembly.</title>
        <authorList>
            <person name="Bryant J.M."/>
            <person name="Baumgarten S."/>
            <person name="Scheidig-Benatar C."/>
            <person name="Scherf A."/>
        </authorList>
    </citation>
    <scope>NUCLEOTIDE SEQUENCE [LARGE SCALE GENOMIC DNA]</scope>
    <source>
        <strain evidence="9">NF54</strain>
    </source>
</reference>
<feature type="domain" description="Plasmodium falciparum erythrocyte membrane protein-1 N-terminal segment" evidence="5">
    <location>
        <begin position="17"/>
        <end position="53"/>
    </location>
</feature>
<reference evidence="8 11" key="2">
    <citation type="submission" date="2018-05" db="EMBL/GenBank/DDBJ databases">
        <title>Genome assembly of Plasmodium falciparum NF54 DiCre.</title>
        <authorList>
            <person name="Baumgarten S."/>
            <person name="Treeck M."/>
            <person name="Scherf A."/>
        </authorList>
    </citation>
    <scope>NUCLEOTIDE SEQUENCE [LARGE SCALE GENOMIC DNA]</scope>
    <source>
        <strain evidence="8">NF54</strain>
    </source>
</reference>
<dbReference type="FunFam" id="1.20.1310.20:FF:000023">
    <property type="entry name" value="Erythrocyte membrane protein 1, PfEMP1"/>
    <property type="match status" value="1"/>
</dbReference>
<sequence length="2120" mass="241469">MAAAGGGGKDKYKNAQDAKHLLDIIGEDIYKIANDAALKRSGSELKGLLSLAKFEKNPPDKQTPEDPCDLDYKYHTNVTSNVIEPCNKRSGKRFSEVSGAECANNRIKGNKGSNGDACAPFRRLHVCDRNLEQIDPAKITATHNLLVDVCQAAKFEGQSITQDYPKYLATYNDSPSQICTMLARSFADIGDIVRGKDLFRGYDDEEKNRRKKLEQKLKVIFGHIYEELKKHKKLKEEAEERYKKDGDNYYKLREDWWALNRQEIWKAITCGHPGGTYFRQTACGGGTTPTPNKCRCATNDVPTYFDYVPQYLRWFEEWAEDFCRKRKYKLENAIEKCRGKTKGEKYCDLNGFDCTQTASGEKKFVKGHNCHNCSVTCIPFGPWIDNQKKEFLKQRNKYQNEISSNSRKKRSTSNNNYKGYDEEFYKILKEDYGDVEQFLEKLSREGICQSQPTVGNQKADAANFTKDNPAKTFSHTEYCQACPWCGVVCKSGNCTKNPEGSCTEQIRKKVYDDSNTTTIPVLTPEKGKTSILQKYKTFCEKPEKHNQINNWECHYEKTDISNNCILGKWEKFQKGQEVMVYHPFFWKWVTEMLDDSIKWRKELDNCLKNENKQCISKCNGKCDCYKRWVEQKKEKEWTQIKDHFGKQEDMKEQIRGADPGIILEGVLDIEDLFENIKDTYGDVKEIDHIKKLLEEETTVDADNQNKTTIDKLLDHEDKDAKGCLQKQNECKEQERDGGARSDSQEPTPRSEVKPDSEDLDDDDEDDPDEEKSEEVENPEDQGEEEGTKQGSGEKKVDGTEAVQETVAEVTPEKKDEVNPCEIVKTLFEKPENLSDACGLKYGPGGKERYSQWKCIPTKPNSDNKGEVGSAGRVARSAPSGEKGSICVPPRRRRLYVKDLETLGDSEVTQVQLRDAFIKCAAVETFFLWDRYKKEKEKKKPQEGVLQLLGTVGTPPTDDEEDPPEKMLQKGEIPEEFKRQMFYTLADYKDILFGDQEVIKTLKDSGDENIKDISEKIKKTLNGDNNQESGSSPSLSGKKTTPKDWWETYGKDIWEGMVCALTYKNSGDKKIEQVKTADDGEDLFQKLKTQYEYNTVTLKDENSGTEGAKPFTPKTVSSSSGEKNPPKLSDFVLRPPYFRYLEEWGETFCRQRARMLDKIKKDCNVEENDNRPGGGITKQYSGDGESCKDYLPDDPTTLPDLVSSCPKSCSSYRKWINKKKDEFVEQQNAYTEQQNKCQSKSDKAKSDNGFYTRLQNLPDAAAFLKTLGSCSKNDIPEYKIDFDVNGETFRYEKYCGTCPEFKINCTKVKCTSGDMQNGCKDNKINAANFKTMAQSTEINMLVSDNSGNGSQNDLKDCKTSGIFKGFREDVWTCGKVCGYNVCKPKNVNGQNGDGNQILLFNALLKRWVEYFLEDYKKIKHKISHCKNSSEGHTCIKNCVEQWISTKRTEWETIRGRFNDQYKSNDSDVYPVRSFLETWIPKIPVANANNDGKKLIKLSKFDNFCSCSASAHSPNGKDDAIDCMINRLQDKIDKCKEKHPQPSAENQTTCDESTLVEDVDDYEEQNPENKVGKPAICGNVDTTEPVKEEDEEECKAAESPAEPEQAAEEESVPAAETKDTENQPPQAPDVGPPPLAPAPADQPLDPTILQTTIPFGIAIALTSIVFLFLKKKTKSTIDLLRVINIPKSDYDIPTKLSPNRYIPYTSGKYRGKRYIYLEGDSGTDSGYTDHYSDITSSSESEYEELDINDIYVPRAPKYKTLIEVVLEPSGNNTTASGNNTTASDTQNDIQNDIPSDIPKTPSDTPPPITDDEWNQLKDEFISQYLQSEQPKDVPNDYSSGDIPLNTQPNTLYFDKPQEKPFITSIHDRNLYSGEEYNYDMFNSGKNGPYSDKNDLYSGNHDSLSGNRDPTSANHDSYSGNHHPYSGIDLINDSISGNQHIDIYDELLKRKENELFGTNNPKRTSTYSVAKLTNSDPIHNQLELFHTWLDRHRDMCEKWENHHERLAKLKEEWENETHSGNTHPSDSNKTLNTDVSIQIDMDHEKRMKEFTNMDTILEDLDKPFNEPYYYDMYDDDIYYDVNDHDTSTVDSNAMDVPSKVQIEMDVNTKLVKEKYPIGDVWDI</sequence>
<organism evidence="9 10">
    <name type="scientific">Plasmodium falciparum (isolate NF54)</name>
    <dbReference type="NCBI Taxonomy" id="5843"/>
    <lineage>
        <taxon>Eukaryota</taxon>
        <taxon>Sar</taxon>
        <taxon>Alveolata</taxon>
        <taxon>Apicomplexa</taxon>
        <taxon>Aconoidasida</taxon>
        <taxon>Haemosporida</taxon>
        <taxon>Plasmodiidae</taxon>
        <taxon>Plasmodium</taxon>
        <taxon>Plasmodium (Laverania)</taxon>
    </lineage>
</organism>
<dbReference type="Pfam" id="PF15447">
    <property type="entry name" value="NTS"/>
    <property type="match status" value="1"/>
</dbReference>
<accession>A0A2I0BX63</accession>
<feature type="compositionally biased region" description="Polar residues" evidence="1">
    <location>
        <begin position="1782"/>
        <end position="1791"/>
    </location>
</feature>
<evidence type="ECO:0000259" key="3">
    <source>
        <dbReference type="Pfam" id="PF05424"/>
    </source>
</evidence>
<dbReference type="InterPro" id="IPR029211">
    <property type="entry name" value="PfEMP1_ATS"/>
</dbReference>
<evidence type="ECO:0000259" key="2">
    <source>
        <dbReference type="Pfam" id="PF03011"/>
    </source>
</evidence>
<feature type="domain" description="Duffy-binding-like" evidence="7">
    <location>
        <begin position="317"/>
        <end position="477"/>
    </location>
</feature>
<comment type="caution">
    <text evidence="9">The sequence shown here is derived from an EMBL/GenBank/DDBJ whole genome shotgun (WGS) entry which is preliminary data.</text>
</comment>
<dbReference type="InterPro" id="IPR042202">
    <property type="entry name" value="Duffy-ag-bd_sf"/>
</dbReference>
<feature type="compositionally biased region" description="Polar residues" evidence="1">
    <location>
        <begin position="1897"/>
        <end position="1917"/>
    </location>
</feature>
<dbReference type="InterPro" id="IPR041480">
    <property type="entry name" value="CIDR1_gamma"/>
</dbReference>
<dbReference type="FunFam" id="1.20.58.830:FF:000001">
    <property type="entry name" value="Erythrocyte membrane protein 1, PfEMP1"/>
    <property type="match status" value="1"/>
</dbReference>
<dbReference type="GO" id="GO:0046789">
    <property type="term" value="F:host cell surface receptor binding"/>
    <property type="evidence" value="ECO:0007669"/>
    <property type="project" value="InterPro"/>
</dbReference>
<dbReference type="Proteomes" id="UP000232684">
    <property type="component" value="Unassembled WGS sequence"/>
</dbReference>
<feature type="compositionally biased region" description="Acidic residues" evidence="1">
    <location>
        <begin position="757"/>
        <end position="784"/>
    </location>
</feature>
<feature type="region of interest" description="Disordered" evidence="1">
    <location>
        <begin position="1099"/>
        <end position="1126"/>
    </location>
</feature>
<feature type="region of interest" description="Disordered" evidence="1">
    <location>
        <begin position="1767"/>
        <end position="1810"/>
    </location>
</feature>
<protein>
    <submittedName>
        <fullName evidence="9">Erythrocyte membrane protein 1</fullName>
    </submittedName>
</protein>
<gene>
    <name evidence="9" type="ORF">CK202_2402</name>
    <name evidence="8" type="ORF">CYL21_1322</name>
</gene>
<dbReference type="Gene3D" id="1.20.58.830">
    <property type="match status" value="3"/>
</dbReference>
<feature type="domain" description="Duffy-antigen binding" evidence="3">
    <location>
        <begin position="885"/>
        <end position="1070"/>
    </location>
</feature>
<dbReference type="InterPro" id="IPR004258">
    <property type="entry name" value="DBL"/>
</dbReference>
<feature type="region of interest" description="Disordered" evidence="1">
    <location>
        <begin position="724"/>
        <end position="814"/>
    </location>
</feature>
<dbReference type="FunFam" id="1.10.1900.40:FF:000005">
    <property type="entry name" value="Erythrocyte membrane protein 1, PfEMP1"/>
    <property type="match status" value="1"/>
</dbReference>
<evidence type="ECO:0000259" key="6">
    <source>
        <dbReference type="Pfam" id="PF18562"/>
    </source>
</evidence>
<dbReference type="Pfam" id="PF05424">
    <property type="entry name" value="Duffy_binding"/>
    <property type="match status" value="2"/>
</dbReference>
<evidence type="ECO:0000313" key="10">
    <source>
        <dbReference type="Proteomes" id="UP000232684"/>
    </source>
</evidence>
<dbReference type="InterPro" id="IPR029210">
    <property type="entry name" value="PfEMP1_NTS"/>
</dbReference>
<dbReference type="InterPro" id="IPR008602">
    <property type="entry name" value="Duffy-antigen-binding"/>
</dbReference>
<dbReference type="EMBL" id="QFXU01000009">
    <property type="protein sequence ID" value="KAF4330256.1"/>
    <property type="molecule type" value="Genomic_DNA"/>
</dbReference>
<dbReference type="GO" id="GO:0016020">
    <property type="term" value="C:membrane"/>
    <property type="evidence" value="ECO:0007669"/>
    <property type="project" value="InterPro"/>
</dbReference>
<proteinExistence type="predicted"/>
<feature type="domain" description="Duffy-binding-like" evidence="7">
    <location>
        <begin position="1142"/>
        <end position="1290"/>
    </location>
</feature>
<feature type="compositionally biased region" description="Low complexity" evidence="1">
    <location>
        <begin position="1767"/>
        <end position="1781"/>
    </location>
</feature>
<feature type="region of interest" description="Disordered" evidence="1">
    <location>
        <begin position="855"/>
        <end position="884"/>
    </location>
</feature>
<feature type="region of interest" description="Disordered" evidence="1">
    <location>
        <begin position="1018"/>
        <end position="1040"/>
    </location>
</feature>
<dbReference type="FunFam" id="1.20.58.1930:FF:000001">
    <property type="entry name" value="Erythrocyte membrane protein 1, PfEMP1"/>
    <property type="match status" value="1"/>
</dbReference>
<feature type="region of interest" description="Disordered" evidence="1">
    <location>
        <begin position="2010"/>
        <end position="2029"/>
    </location>
</feature>
<evidence type="ECO:0000256" key="1">
    <source>
        <dbReference type="SAM" id="MobiDB-lite"/>
    </source>
</evidence>
<evidence type="ECO:0000313" key="9">
    <source>
        <dbReference type="EMBL" id="PKC47513.1"/>
    </source>
</evidence>
<feature type="domain" description="Duffy-binding-like" evidence="2">
    <location>
        <begin position="584"/>
        <end position="729"/>
    </location>
</feature>
<dbReference type="SUPFAM" id="SSF140924">
    <property type="entry name" value="Duffy binding domain-like"/>
    <property type="match status" value="4"/>
</dbReference>
<dbReference type="FunFam" id="1.20.1310.20:FF:000001">
    <property type="entry name" value="Erythrocyte membrane protein 1, PfEMP1"/>
    <property type="match status" value="1"/>
</dbReference>
<dbReference type="SMR" id="A0A2I0BX63"/>
<feature type="domain" description="Duffy-antigen binding" evidence="3">
    <location>
        <begin position="116"/>
        <end position="313"/>
    </location>
</feature>
<feature type="region of interest" description="Disordered" evidence="1">
    <location>
        <begin position="1164"/>
        <end position="1183"/>
    </location>
</feature>
<dbReference type="Pfam" id="PF18562">
    <property type="entry name" value="CIDR1_gamma"/>
    <property type="match status" value="1"/>
</dbReference>
<feature type="domain" description="Cysteine-rich interdomain region 1 gamma" evidence="6">
    <location>
        <begin position="1334"/>
        <end position="1385"/>
    </location>
</feature>
<feature type="compositionally biased region" description="Basic and acidic residues" evidence="1">
    <location>
        <begin position="728"/>
        <end position="756"/>
    </location>
</feature>
<dbReference type="InterPro" id="IPR054595">
    <property type="entry name" value="DBL_C"/>
</dbReference>
<evidence type="ECO:0000259" key="5">
    <source>
        <dbReference type="Pfam" id="PF15447"/>
    </source>
</evidence>
<feature type="domain" description="Duffy-binding-like" evidence="2">
    <location>
        <begin position="1402"/>
        <end position="1539"/>
    </location>
</feature>
<dbReference type="Gene3D" id="1.20.58.1930">
    <property type="match status" value="1"/>
</dbReference>
<dbReference type="Pfam" id="PF15445">
    <property type="entry name" value="ATS"/>
    <property type="match status" value="1"/>
</dbReference>
<feature type="compositionally biased region" description="Basic and acidic residues" evidence="1">
    <location>
        <begin position="785"/>
        <end position="798"/>
    </location>
</feature>
<feature type="compositionally biased region" description="Pro residues" evidence="1">
    <location>
        <begin position="1623"/>
        <end position="1635"/>
    </location>
</feature>